<gene>
    <name evidence="1" type="ORF">ERS852448_00003</name>
</gene>
<dbReference type="STRING" id="39490.ERS852448_00003"/>
<sequence length="59" mass="6675">MQIKRIALGGIIMTVIMFTPTYACVGTSDGIASYRSMEKYISQETDRRLSDYEDAFCIL</sequence>
<protein>
    <submittedName>
        <fullName evidence="1">Uncharacterized protein</fullName>
    </submittedName>
</protein>
<dbReference type="AlphaFoldDB" id="A0A173QUT2"/>
<dbReference type="GeneID" id="97391624"/>
<dbReference type="Proteomes" id="UP000095492">
    <property type="component" value="Unassembled WGS sequence"/>
</dbReference>
<evidence type="ECO:0000313" key="1">
    <source>
        <dbReference type="EMBL" id="CUM69089.1"/>
    </source>
</evidence>
<proteinExistence type="predicted"/>
<name>A0A173QUT2_EUBRA</name>
<organism evidence="1 2">
    <name type="scientific">Eubacterium ramulus</name>
    <dbReference type="NCBI Taxonomy" id="39490"/>
    <lineage>
        <taxon>Bacteria</taxon>
        <taxon>Bacillati</taxon>
        <taxon>Bacillota</taxon>
        <taxon>Clostridia</taxon>
        <taxon>Eubacteriales</taxon>
        <taxon>Eubacteriaceae</taxon>
        <taxon>Eubacterium</taxon>
    </lineage>
</organism>
<evidence type="ECO:0000313" key="2">
    <source>
        <dbReference type="Proteomes" id="UP000095492"/>
    </source>
</evidence>
<dbReference type="EMBL" id="CYYA01000001">
    <property type="protein sequence ID" value="CUM69089.1"/>
    <property type="molecule type" value="Genomic_DNA"/>
</dbReference>
<accession>A0A173QUT2</accession>
<reference evidence="1 2" key="1">
    <citation type="submission" date="2015-09" db="EMBL/GenBank/DDBJ databases">
        <authorList>
            <consortium name="Pathogen Informatics"/>
        </authorList>
    </citation>
    <scope>NUCLEOTIDE SEQUENCE [LARGE SCALE GENOMIC DNA]</scope>
    <source>
        <strain evidence="1 2">2789STDY5608891</strain>
    </source>
</reference>
<dbReference type="RefSeq" id="WP_055288767.1">
    <property type="nucleotide sequence ID" value="NZ_CP173382.1"/>
</dbReference>